<dbReference type="EMBL" id="SUNJ01012314">
    <property type="protein sequence ID" value="TPP58158.1"/>
    <property type="molecule type" value="Genomic_DNA"/>
</dbReference>
<dbReference type="Proteomes" id="UP000316759">
    <property type="component" value="Unassembled WGS sequence"/>
</dbReference>
<name>A0A504YIP3_FASGI</name>
<evidence type="ECO:0000313" key="2">
    <source>
        <dbReference type="EMBL" id="TPP58158.1"/>
    </source>
</evidence>
<feature type="compositionally biased region" description="Basic and acidic residues" evidence="1">
    <location>
        <begin position="71"/>
        <end position="83"/>
    </location>
</feature>
<feature type="compositionally biased region" description="Basic and acidic residues" evidence="1">
    <location>
        <begin position="1"/>
        <end position="15"/>
    </location>
</feature>
<proteinExistence type="predicted"/>
<protein>
    <submittedName>
        <fullName evidence="2">Uncharacterized protein</fullName>
    </submittedName>
</protein>
<dbReference type="OrthoDB" id="6238492at2759"/>
<sequence>MLHKNPFDAAHENLTKGRGTSEQWFTHSGELVTPTVKTRVRLDAIEIAERNKQNVSTAVLAGFSDPPNSNEEQKRSETRLRTDEARENAMKFREQTDKWHDFEGNMHYRPPQKPPRTGASQDAEEIFKNMTKKPDWFEHTTEAHQSPSQWSRKETSGYALRNREQDWFSHRSFNGVSNLVQPSHSRIRCDGAEYAVRNRGTADILHMKNGPNGTLYSGLYGCPTAEARSNACWDRIGIGMAGVLGISWPSGCHGSKEARNRADHEINMERPRTAKVRGAEAEEWQIRGRDGCLGRSMFQRQQEGPSELRPKTCHRVRSEAEDYQAKSLCGNQLRNCMQMSYYSGDGALSGESSDALPKARLRTEEAIDVMQRNRGEMACYLGKDATSVTMSYNRRIQVSTSHRNRALFIIYVNKPRGLPSSESQEAALRNQGCVTKELLSNDQLSPEPVRKNFVNLSEEIRDLADQSRQGRVGHLLGGRLSEVPLTGNEAPVPRRLHYEAVEYADLQRGDQMSAILNHGS</sequence>
<reference evidence="2 3" key="1">
    <citation type="submission" date="2019-04" db="EMBL/GenBank/DDBJ databases">
        <title>Annotation for the trematode Fasciola gigantica.</title>
        <authorList>
            <person name="Choi Y.-J."/>
        </authorList>
    </citation>
    <scope>NUCLEOTIDE SEQUENCE [LARGE SCALE GENOMIC DNA]</scope>
    <source>
        <strain evidence="2">Uganda_cow_1</strain>
    </source>
</reference>
<keyword evidence="3" id="KW-1185">Reference proteome</keyword>
<feature type="region of interest" description="Disordered" evidence="1">
    <location>
        <begin position="58"/>
        <end position="83"/>
    </location>
</feature>
<evidence type="ECO:0000313" key="3">
    <source>
        <dbReference type="Proteomes" id="UP000316759"/>
    </source>
</evidence>
<comment type="caution">
    <text evidence="2">The sequence shown here is derived from an EMBL/GenBank/DDBJ whole genome shotgun (WGS) entry which is preliminary data.</text>
</comment>
<gene>
    <name evidence="2" type="ORF">FGIG_02096</name>
</gene>
<feature type="region of interest" description="Disordered" evidence="1">
    <location>
        <begin position="1"/>
        <end position="22"/>
    </location>
</feature>
<organism evidence="2 3">
    <name type="scientific">Fasciola gigantica</name>
    <name type="common">Giant liver fluke</name>
    <dbReference type="NCBI Taxonomy" id="46835"/>
    <lineage>
        <taxon>Eukaryota</taxon>
        <taxon>Metazoa</taxon>
        <taxon>Spiralia</taxon>
        <taxon>Lophotrochozoa</taxon>
        <taxon>Platyhelminthes</taxon>
        <taxon>Trematoda</taxon>
        <taxon>Digenea</taxon>
        <taxon>Plagiorchiida</taxon>
        <taxon>Echinostomata</taxon>
        <taxon>Echinostomatoidea</taxon>
        <taxon>Fasciolidae</taxon>
        <taxon>Fasciola</taxon>
    </lineage>
</organism>
<evidence type="ECO:0000256" key="1">
    <source>
        <dbReference type="SAM" id="MobiDB-lite"/>
    </source>
</evidence>
<accession>A0A504YIP3</accession>
<dbReference type="AlphaFoldDB" id="A0A504YIP3"/>